<keyword evidence="7" id="KW-1185">Reference proteome</keyword>
<dbReference type="InterPro" id="IPR013328">
    <property type="entry name" value="6PGD_dom2"/>
</dbReference>
<keyword evidence="2" id="KW-0520">NAD</keyword>
<evidence type="ECO:0000256" key="2">
    <source>
        <dbReference type="ARBA" id="ARBA00023027"/>
    </source>
</evidence>
<evidence type="ECO:0000256" key="3">
    <source>
        <dbReference type="ARBA" id="ARBA00061451"/>
    </source>
</evidence>
<dbReference type="SUPFAM" id="SSF51735">
    <property type="entry name" value="NAD(P)-binding Rossmann-fold domains"/>
    <property type="match status" value="1"/>
</dbReference>
<dbReference type="Gene3D" id="1.10.1040.10">
    <property type="entry name" value="N-(1-d-carboxylethyl)-l-norvaline Dehydrogenase, domain 2"/>
    <property type="match status" value="1"/>
</dbReference>
<dbReference type="InterPro" id="IPR013118">
    <property type="entry name" value="Mannitol_DH_C"/>
</dbReference>
<dbReference type="Gene3D" id="3.40.50.720">
    <property type="entry name" value="NAD(P)-binding Rossmann-like Domain"/>
    <property type="match status" value="1"/>
</dbReference>
<evidence type="ECO:0000259" key="4">
    <source>
        <dbReference type="Pfam" id="PF01232"/>
    </source>
</evidence>
<dbReference type="SUPFAM" id="SSF48179">
    <property type="entry name" value="6-phosphogluconate dehydrogenase C-terminal domain-like"/>
    <property type="match status" value="1"/>
</dbReference>
<dbReference type="PANTHER" id="PTHR43362:SF1">
    <property type="entry name" value="MANNITOL DEHYDROGENASE 2-RELATED"/>
    <property type="match status" value="1"/>
</dbReference>
<dbReference type="InterPro" id="IPR000669">
    <property type="entry name" value="Mannitol_DH"/>
</dbReference>
<dbReference type="Pfam" id="PF01232">
    <property type="entry name" value="Mannitol_dh"/>
    <property type="match status" value="1"/>
</dbReference>
<evidence type="ECO:0000256" key="1">
    <source>
        <dbReference type="ARBA" id="ARBA00023002"/>
    </source>
</evidence>
<organism evidence="6 7">
    <name type="scientific">Formosa sediminum</name>
    <dbReference type="NCBI Taxonomy" id="2594004"/>
    <lineage>
        <taxon>Bacteria</taxon>
        <taxon>Pseudomonadati</taxon>
        <taxon>Bacteroidota</taxon>
        <taxon>Flavobacteriia</taxon>
        <taxon>Flavobacteriales</taxon>
        <taxon>Flavobacteriaceae</taxon>
        <taxon>Formosa</taxon>
    </lineage>
</organism>
<dbReference type="InterPro" id="IPR008927">
    <property type="entry name" value="6-PGluconate_DH-like_C_sf"/>
</dbReference>
<gene>
    <name evidence="6" type="ORF">FNB79_08615</name>
</gene>
<keyword evidence="1" id="KW-0560">Oxidoreductase</keyword>
<dbReference type="InterPro" id="IPR036291">
    <property type="entry name" value="NAD(P)-bd_dom_sf"/>
</dbReference>
<evidence type="ECO:0000259" key="5">
    <source>
        <dbReference type="Pfam" id="PF08125"/>
    </source>
</evidence>
<dbReference type="RefSeq" id="WP_143380925.1">
    <property type="nucleotide sequence ID" value="NZ_CP041637.1"/>
</dbReference>
<feature type="domain" description="Mannitol dehydrogenase N-terminal" evidence="4">
    <location>
        <begin position="32"/>
        <end position="282"/>
    </location>
</feature>
<dbReference type="PANTHER" id="PTHR43362">
    <property type="entry name" value="MANNITOL DEHYDROGENASE DSF1-RELATED"/>
    <property type="match status" value="1"/>
</dbReference>
<dbReference type="InterPro" id="IPR023027">
    <property type="entry name" value="Mannitol_DH_CS"/>
</dbReference>
<feature type="domain" description="Mannitol dehydrogenase C-terminal" evidence="5">
    <location>
        <begin position="291"/>
        <end position="479"/>
    </location>
</feature>
<dbReference type="InterPro" id="IPR050988">
    <property type="entry name" value="Mannitol_DH/Oxidoreductase"/>
</dbReference>
<dbReference type="GO" id="GO:0016616">
    <property type="term" value="F:oxidoreductase activity, acting on the CH-OH group of donors, NAD or NADP as acceptor"/>
    <property type="evidence" value="ECO:0007669"/>
    <property type="project" value="TreeGrafter"/>
</dbReference>
<dbReference type="AlphaFoldDB" id="A0A516GR84"/>
<dbReference type="KEGG" id="fop:FNB79_08615"/>
<name>A0A516GR84_9FLAO</name>
<dbReference type="PRINTS" id="PR00084">
    <property type="entry name" value="MTLDHDRGNASE"/>
</dbReference>
<proteinExistence type="inferred from homology"/>
<dbReference type="OrthoDB" id="9768714at2"/>
<dbReference type="Pfam" id="PF08125">
    <property type="entry name" value="Mannitol_dh_C"/>
    <property type="match status" value="1"/>
</dbReference>
<evidence type="ECO:0000313" key="7">
    <source>
        <dbReference type="Proteomes" id="UP000319209"/>
    </source>
</evidence>
<evidence type="ECO:0000313" key="6">
    <source>
        <dbReference type="EMBL" id="QDO94037.1"/>
    </source>
</evidence>
<reference evidence="6 7" key="1">
    <citation type="submission" date="2019-07" db="EMBL/GenBank/DDBJ databases">
        <title>Genome sequencing for Formosa sp. PS13.</title>
        <authorList>
            <person name="Park S.-J."/>
        </authorList>
    </citation>
    <scope>NUCLEOTIDE SEQUENCE [LARGE SCALE GENOMIC DNA]</scope>
    <source>
        <strain evidence="6 7">PS13</strain>
    </source>
</reference>
<sequence>MENLIKLNQMNLAQVAKKISCPTYDRTKVKAGIVHVGIGGFHRAHEAFYTDQLLHDTNVTDWGICGVALLEFDTKIYNTLKAQDGLYTLVIKELDGTLTKRVIGSIVECLYAPENPKQVIEKMASPDIKIITLTITEGGYNYNEATEAFDFENPQIQYDLEHPETPKTIFGYLTQALKLRKENEGSGITIQSCDNIKGNGDLAKRMLLSYVEKAEPQLIPWINDYVSFPNSMVDRITPATSPVDISNLNASSGIDDAWPVVCEPFHQWVIEDEFKTGRPAWETVGAQFVEDVDPYEKMKLTLLNAGHTVLGILGALRGYSTIDEAVYNPEISTFLKTYMDVEVTPTLSDLEGVDLEKYKETLLHRFGNIYMKDQIDRICSESSAKFPIFVLPTVNAQLERQGSVDFAALVVAAWAIYSLGKNEQGHDLIIKDVMQVALAEHAVLAKENPALFLELESVFGKLKTSETFVQAFTKAYRAISENGVEHTVIAWNNSALKHS</sequence>
<accession>A0A516GR84</accession>
<dbReference type="InterPro" id="IPR013131">
    <property type="entry name" value="Mannitol_DH_N"/>
</dbReference>
<dbReference type="EMBL" id="CP041637">
    <property type="protein sequence ID" value="QDO94037.1"/>
    <property type="molecule type" value="Genomic_DNA"/>
</dbReference>
<dbReference type="FunFam" id="3.40.50.720:FF:000129">
    <property type="entry name" value="D-mannonate oxidoreductase"/>
    <property type="match status" value="1"/>
</dbReference>
<comment type="similarity">
    <text evidence="3">Belongs to the mannitol dehydrogenase family. UxuB subfamily.</text>
</comment>
<protein>
    <submittedName>
        <fullName evidence="6">Mannitol dehydrogenase family protein</fullName>
    </submittedName>
</protein>
<dbReference type="PROSITE" id="PS00974">
    <property type="entry name" value="MANNITOL_DHGENASE"/>
    <property type="match status" value="1"/>
</dbReference>
<dbReference type="Proteomes" id="UP000319209">
    <property type="component" value="Chromosome"/>
</dbReference>
<dbReference type="GO" id="GO:0019594">
    <property type="term" value="P:mannitol metabolic process"/>
    <property type="evidence" value="ECO:0007669"/>
    <property type="project" value="InterPro"/>
</dbReference>